<feature type="domain" description="CheW-like" evidence="1">
    <location>
        <begin position="27"/>
        <end position="177"/>
    </location>
</feature>
<dbReference type="Proteomes" id="UP001596001">
    <property type="component" value="Unassembled WGS sequence"/>
</dbReference>
<dbReference type="PANTHER" id="PTHR22617">
    <property type="entry name" value="CHEMOTAXIS SENSOR HISTIDINE KINASE-RELATED"/>
    <property type="match status" value="1"/>
</dbReference>
<dbReference type="Gene3D" id="2.40.50.180">
    <property type="entry name" value="CheA-289, Domain 4"/>
    <property type="match status" value="1"/>
</dbReference>
<keyword evidence="3" id="KW-1185">Reference proteome</keyword>
<proteinExistence type="predicted"/>
<gene>
    <name evidence="2" type="ORF">ACFO6X_15185</name>
</gene>
<dbReference type="PROSITE" id="PS50851">
    <property type="entry name" value="CHEW"/>
    <property type="match status" value="1"/>
</dbReference>
<dbReference type="Pfam" id="PF01584">
    <property type="entry name" value="CheW"/>
    <property type="match status" value="1"/>
</dbReference>
<dbReference type="RefSeq" id="WP_382434684.1">
    <property type="nucleotide sequence ID" value="NZ_JBHSHJ010000016.1"/>
</dbReference>
<dbReference type="InterPro" id="IPR039315">
    <property type="entry name" value="CheW"/>
</dbReference>
<dbReference type="InterPro" id="IPR036061">
    <property type="entry name" value="CheW-like_dom_sf"/>
</dbReference>
<sequence>MTSQTLPSLASSSALAQDAVLAAGTDPQQYLTFHLGAEMFAMSILAIREIIEYHALTEVPLVPSLIRGVINLRGSVVPVVDLAVRFGRTPHPVSKRTCIVIVETASDDNTSDSASQHKMGMVVDAVSEVLEIPPQAIEPAPEFGTRLRTDFIRGMANINQQFVVLIDIDRILSLQEIAVRSALRSE</sequence>
<evidence type="ECO:0000313" key="3">
    <source>
        <dbReference type="Proteomes" id="UP001596001"/>
    </source>
</evidence>
<name>A0ABV9QHU5_9BURK</name>
<dbReference type="Gene3D" id="2.30.30.40">
    <property type="entry name" value="SH3 Domains"/>
    <property type="match status" value="1"/>
</dbReference>
<organism evidence="2 3">
    <name type="scientific">Giesbergeria sinuosa</name>
    <dbReference type="NCBI Taxonomy" id="80883"/>
    <lineage>
        <taxon>Bacteria</taxon>
        <taxon>Pseudomonadati</taxon>
        <taxon>Pseudomonadota</taxon>
        <taxon>Betaproteobacteria</taxon>
        <taxon>Burkholderiales</taxon>
        <taxon>Comamonadaceae</taxon>
        <taxon>Giesbergeria</taxon>
    </lineage>
</organism>
<accession>A0ABV9QHU5</accession>
<dbReference type="EMBL" id="JBHSHJ010000016">
    <property type="protein sequence ID" value="MFC4790326.1"/>
    <property type="molecule type" value="Genomic_DNA"/>
</dbReference>
<evidence type="ECO:0000313" key="2">
    <source>
        <dbReference type="EMBL" id="MFC4790326.1"/>
    </source>
</evidence>
<dbReference type="InterPro" id="IPR002545">
    <property type="entry name" value="CheW-lke_dom"/>
</dbReference>
<dbReference type="CDD" id="cd00732">
    <property type="entry name" value="CheW"/>
    <property type="match status" value="1"/>
</dbReference>
<dbReference type="PANTHER" id="PTHR22617:SF41">
    <property type="entry name" value="CHEMOTAXIS SIGNAL TRANSDUCTION SYSTEM ADAPTOR PROTEIN CHEW"/>
    <property type="match status" value="1"/>
</dbReference>
<reference evidence="3" key="1">
    <citation type="journal article" date="2019" name="Int. J. Syst. Evol. Microbiol.">
        <title>The Global Catalogue of Microorganisms (GCM) 10K type strain sequencing project: providing services to taxonomists for standard genome sequencing and annotation.</title>
        <authorList>
            <consortium name="The Broad Institute Genomics Platform"/>
            <consortium name="The Broad Institute Genome Sequencing Center for Infectious Disease"/>
            <person name="Wu L."/>
            <person name="Ma J."/>
        </authorList>
    </citation>
    <scope>NUCLEOTIDE SEQUENCE [LARGE SCALE GENOMIC DNA]</scope>
    <source>
        <strain evidence="3">CCUG 49452</strain>
    </source>
</reference>
<comment type="caution">
    <text evidence="2">The sequence shown here is derived from an EMBL/GenBank/DDBJ whole genome shotgun (WGS) entry which is preliminary data.</text>
</comment>
<protein>
    <submittedName>
        <fullName evidence="2">Chemotaxis protein CheW</fullName>
    </submittedName>
</protein>
<dbReference type="SMART" id="SM00260">
    <property type="entry name" value="CheW"/>
    <property type="match status" value="1"/>
</dbReference>
<dbReference type="SUPFAM" id="SSF50341">
    <property type="entry name" value="CheW-like"/>
    <property type="match status" value="1"/>
</dbReference>
<evidence type="ECO:0000259" key="1">
    <source>
        <dbReference type="PROSITE" id="PS50851"/>
    </source>
</evidence>